<protein>
    <submittedName>
        <fullName evidence="4">ATP-binding cassette domain-containing protein</fullName>
    </submittedName>
</protein>
<dbReference type="Proteomes" id="UP001307168">
    <property type="component" value="Unassembled WGS sequence"/>
</dbReference>
<dbReference type="GO" id="GO:0016887">
    <property type="term" value="F:ATP hydrolysis activity"/>
    <property type="evidence" value="ECO:0007669"/>
    <property type="project" value="InterPro"/>
</dbReference>
<name>A0AAW9N8J9_9BACI</name>
<dbReference type="InterPro" id="IPR027417">
    <property type="entry name" value="P-loop_NTPase"/>
</dbReference>
<evidence type="ECO:0000313" key="5">
    <source>
        <dbReference type="Proteomes" id="UP001307168"/>
    </source>
</evidence>
<evidence type="ECO:0000256" key="1">
    <source>
        <dbReference type="ARBA" id="ARBA00005417"/>
    </source>
</evidence>
<evidence type="ECO:0000259" key="3">
    <source>
        <dbReference type="Pfam" id="PF00005"/>
    </source>
</evidence>
<dbReference type="InterPro" id="IPR003439">
    <property type="entry name" value="ABC_transporter-like_ATP-bd"/>
</dbReference>
<keyword evidence="5" id="KW-1185">Reference proteome</keyword>
<evidence type="ECO:0000256" key="2">
    <source>
        <dbReference type="ARBA" id="ARBA00022448"/>
    </source>
</evidence>
<organism evidence="4 5">
    <name type="scientific">Peribacillus castrilensis</name>
    <dbReference type="NCBI Taxonomy" id="2897690"/>
    <lineage>
        <taxon>Bacteria</taxon>
        <taxon>Bacillati</taxon>
        <taxon>Bacillota</taxon>
        <taxon>Bacilli</taxon>
        <taxon>Bacillales</taxon>
        <taxon>Bacillaceae</taxon>
        <taxon>Peribacillus</taxon>
    </lineage>
</organism>
<keyword evidence="4" id="KW-0067">ATP-binding</keyword>
<proteinExistence type="inferred from homology"/>
<dbReference type="Gene3D" id="3.40.50.300">
    <property type="entry name" value="P-loop containing nucleotide triphosphate hydrolases"/>
    <property type="match status" value="1"/>
</dbReference>
<dbReference type="EMBL" id="JARNBH010000002">
    <property type="protein sequence ID" value="MEC0271570.1"/>
    <property type="molecule type" value="Genomic_DNA"/>
</dbReference>
<sequence length="195" mass="23167">MIELKNIDFFYKEKEFLLKDYTLCLNDKIKYWLKGKNGTGKTTLLKILLGILKVKNGTCVLNYNKKKTLFIPSTPFYEPYMSLEDFLTFYLNKMLNMNLDYKSINEVIVKLELESNRHTLCKDLSKGTIQKIIISPLFTDFQWDYLFMDEPFEHLDMDTCKLLKSKIISLNSFVLIINHKEHLLENTIDFERIHL</sequence>
<accession>A0AAW9N8J9</accession>
<reference evidence="4 5" key="1">
    <citation type="submission" date="2023-03" db="EMBL/GenBank/DDBJ databases">
        <title>Bacillus Genome Sequencing.</title>
        <authorList>
            <person name="Dunlap C."/>
        </authorList>
    </citation>
    <scope>NUCLEOTIDE SEQUENCE [LARGE SCALE GENOMIC DNA]</scope>
    <source>
        <strain evidence="4 5">B-41290</strain>
    </source>
</reference>
<keyword evidence="4" id="KW-0547">Nucleotide-binding</keyword>
<feature type="domain" description="ABC transporter" evidence="3">
    <location>
        <begin position="18"/>
        <end position="152"/>
    </location>
</feature>
<dbReference type="RefSeq" id="WP_367405888.1">
    <property type="nucleotide sequence ID" value="NZ_JARNBH010000002.1"/>
</dbReference>
<dbReference type="InterPro" id="IPR050153">
    <property type="entry name" value="Metal_Ion_Import_ABC"/>
</dbReference>
<dbReference type="PANTHER" id="PTHR42734">
    <property type="entry name" value="METAL TRANSPORT SYSTEM ATP-BINDING PROTEIN TM_0124-RELATED"/>
    <property type="match status" value="1"/>
</dbReference>
<evidence type="ECO:0000313" key="4">
    <source>
        <dbReference type="EMBL" id="MEC0271570.1"/>
    </source>
</evidence>
<dbReference type="GO" id="GO:0005524">
    <property type="term" value="F:ATP binding"/>
    <property type="evidence" value="ECO:0007669"/>
    <property type="project" value="UniProtKB-KW"/>
</dbReference>
<dbReference type="SUPFAM" id="SSF52540">
    <property type="entry name" value="P-loop containing nucleoside triphosphate hydrolases"/>
    <property type="match status" value="1"/>
</dbReference>
<dbReference type="Pfam" id="PF00005">
    <property type="entry name" value="ABC_tran"/>
    <property type="match status" value="1"/>
</dbReference>
<dbReference type="AlphaFoldDB" id="A0AAW9N8J9"/>
<keyword evidence="2" id="KW-0813">Transport</keyword>
<dbReference type="PANTHER" id="PTHR42734:SF5">
    <property type="entry name" value="IRON TRANSPORT SYSTEM ATP-BINDING PROTEIN HI_0361-RELATED"/>
    <property type="match status" value="1"/>
</dbReference>
<comment type="similarity">
    <text evidence="1">Belongs to the ABC transporter superfamily.</text>
</comment>
<gene>
    <name evidence="4" type="ORF">P4706_00550</name>
</gene>
<comment type="caution">
    <text evidence="4">The sequence shown here is derived from an EMBL/GenBank/DDBJ whole genome shotgun (WGS) entry which is preliminary data.</text>
</comment>